<sequence>MTMNNHKVVLGMDFFDAVKAIIIPTCCLICIMEKGATCMAPAVEWPPRSSETKQLSAIQIAKGGESTLLVTSKEETMAKPTL</sequence>
<protein>
    <submittedName>
        <fullName evidence="1">Uncharacterized protein</fullName>
    </submittedName>
</protein>
<name>A0ABR2LKS7_9ASPA</name>
<comment type="caution">
    <text evidence="1">The sequence shown here is derived from an EMBL/GenBank/DDBJ whole genome shotgun (WGS) entry which is preliminary data.</text>
</comment>
<organism evidence="1 2">
    <name type="scientific">Platanthera guangdongensis</name>
    <dbReference type="NCBI Taxonomy" id="2320717"/>
    <lineage>
        <taxon>Eukaryota</taxon>
        <taxon>Viridiplantae</taxon>
        <taxon>Streptophyta</taxon>
        <taxon>Embryophyta</taxon>
        <taxon>Tracheophyta</taxon>
        <taxon>Spermatophyta</taxon>
        <taxon>Magnoliopsida</taxon>
        <taxon>Liliopsida</taxon>
        <taxon>Asparagales</taxon>
        <taxon>Orchidaceae</taxon>
        <taxon>Orchidoideae</taxon>
        <taxon>Orchideae</taxon>
        <taxon>Orchidinae</taxon>
        <taxon>Platanthera</taxon>
    </lineage>
</organism>
<keyword evidence="2" id="KW-1185">Reference proteome</keyword>
<proteinExistence type="predicted"/>
<evidence type="ECO:0000313" key="1">
    <source>
        <dbReference type="EMBL" id="KAK8943694.1"/>
    </source>
</evidence>
<dbReference type="EMBL" id="JBBWWR010000018">
    <property type="protein sequence ID" value="KAK8943694.1"/>
    <property type="molecule type" value="Genomic_DNA"/>
</dbReference>
<evidence type="ECO:0000313" key="2">
    <source>
        <dbReference type="Proteomes" id="UP001412067"/>
    </source>
</evidence>
<dbReference type="Proteomes" id="UP001412067">
    <property type="component" value="Unassembled WGS sequence"/>
</dbReference>
<reference evidence="1 2" key="1">
    <citation type="journal article" date="2022" name="Nat. Plants">
        <title>Genomes of leafy and leafless Platanthera orchids illuminate the evolution of mycoheterotrophy.</title>
        <authorList>
            <person name="Li M.H."/>
            <person name="Liu K.W."/>
            <person name="Li Z."/>
            <person name="Lu H.C."/>
            <person name="Ye Q.L."/>
            <person name="Zhang D."/>
            <person name="Wang J.Y."/>
            <person name="Li Y.F."/>
            <person name="Zhong Z.M."/>
            <person name="Liu X."/>
            <person name="Yu X."/>
            <person name="Liu D.K."/>
            <person name="Tu X.D."/>
            <person name="Liu B."/>
            <person name="Hao Y."/>
            <person name="Liao X.Y."/>
            <person name="Jiang Y.T."/>
            <person name="Sun W.H."/>
            <person name="Chen J."/>
            <person name="Chen Y.Q."/>
            <person name="Ai Y."/>
            <person name="Zhai J.W."/>
            <person name="Wu S.S."/>
            <person name="Zhou Z."/>
            <person name="Hsiao Y.Y."/>
            <person name="Wu W.L."/>
            <person name="Chen Y.Y."/>
            <person name="Lin Y.F."/>
            <person name="Hsu J.L."/>
            <person name="Li C.Y."/>
            <person name="Wang Z.W."/>
            <person name="Zhao X."/>
            <person name="Zhong W.Y."/>
            <person name="Ma X.K."/>
            <person name="Ma L."/>
            <person name="Huang J."/>
            <person name="Chen G.Z."/>
            <person name="Huang M.Z."/>
            <person name="Huang L."/>
            <person name="Peng D.H."/>
            <person name="Luo Y.B."/>
            <person name="Zou S.Q."/>
            <person name="Chen S.P."/>
            <person name="Lan S."/>
            <person name="Tsai W.C."/>
            <person name="Van de Peer Y."/>
            <person name="Liu Z.J."/>
        </authorList>
    </citation>
    <scope>NUCLEOTIDE SEQUENCE [LARGE SCALE GENOMIC DNA]</scope>
    <source>
        <strain evidence="1">Lor288</strain>
    </source>
</reference>
<gene>
    <name evidence="1" type="ORF">KSP40_PGU005005</name>
</gene>
<accession>A0ABR2LKS7</accession>